<dbReference type="InterPro" id="IPR011990">
    <property type="entry name" value="TPR-like_helical_dom_sf"/>
</dbReference>
<evidence type="ECO:0000313" key="1">
    <source>
        <dbReference type="EMBL" id="VFK36809.1"/>
    </source>
</evidence>
<sequence>MGPLRRHALLKGNNTTFSFHRLPEAEGNQWLERVIGLLDATFPFEQNDPGTWGPSAAFLPHVQAAWAEGRSFLPEGLGHLLNNAGAYLSMRAEYPQGRRLLEISLKTREATLPPGHPDILGSLWNLGFAHARTRQHAEAREYLTRARALRAEHPEYP</sequence>
<accession>A0A450Y5L0</accession>
<dbReference type="SUPFAM" id="SSF48452">
    <property type="entry name" value="TPR-like"/>
    <property type="match status" value="1"/>
</dbReference>
<evidence type="ECO:0000313" key="3">
    <source>
        <dbReference type="EMBL" id="VFK78037.1"/>
    </source>
</evidence>
<dbReference type="EMBL" id="CAADFR010000006">
    <property type="protein sequence ID" value="VFK36809.1"/>
    <property type="molecule type" value="Genomic_DNA"/>
</dbReference>
<dbReference type="EMBL" id="CAADFU010000045">
    <property type="protein sequence ID" value="VFK44900.1"/>
    <property type="molecule type" value="Genomic_DNA"/>
</dbReference>
<dbReference type="Gene3D" id="1.25.40.10">
    <property type="entry name" value="Tetratricopeptide repeat domain"/>
    <property type="match status" value="1"/>
</dbReference>
<dbReference type="Pfam" id="PF13424">
    <property type="entry name" value="TPR_12"/>
    <property type="match status" value="1"/>
</dbReference>
<dbReference type="EMBL" id="CAADHB010000005">
    <property type="protein sequence ID" value="VFK78037.1"/>
    <property type="molecule type" value="Genomic_DNA"/>
</dbReference>
<proteinExistence type="predicted"/>
<protein>
    <submittedName>
        <fullName evidence="1">Tetratricopeptide repeat-containing protein</fullName>
    </submittedName>
</protein>
<evidence type="ECO:0000313" key="2">
    <source>
        <dbReference type="EMBL" id="VFK44900.1"/>
    </source>
</evidence>
<name>A0A450Y5L0_9GAMM</name>
<organism evidence="1">
    <name type="scientific">Candidatus Kentrum sp. SD</name>
    <dbReference type="NCBI Taxonomy" id="2126332"/>
    <lineage>
        <taxon>Bacteria</taxon>
        <taxon>Pseudomonadati</taxon>
        <taxon>Pseudomonadota</taxon>
        <taxon>Gammaproteobacteria</taxon>
        <taxon>Candidatus Kentrum</taxon>
    </lineage>
</organism>
<reference evidence="1" key="1">
    <citation type="submission" date="2019-02" db="EMBL/GenBank/DDBJ databases">
        <authorList>
            <person name="Gruber-Vodicka R. H."/>
            <person name="Seah K. B. B."/>
        </authorList>
    </citation>
    <scope>NUCLEOTIDE SEQUENCE</scope>
    <source>
        <strain evidence="3">BECK_S127</strain>
        <strain evidence="2">BECK_S1320</strain>
        <strain evidence="1">BECK_S1321</strain>
    </source>
</reference>
<gene>
    <name evidence="3" type="ORF">BECKSD772D_GA0070982_100540</name>
    <name evidence="2" type="ORF">BECKSD772E_GA0070983_10459</name>
    <name evidence="1" type="ORF">BECKSD772F_GA0070984_10062</name>
</gene>
<dbReference type="AlphaFoldDB" id="A0A450Y5L0"/>